<evidence type="ECO:0000313" key="3">
    <source>
        <dbReference type="Proteomes" id="UP000005446"/>
    </source>
</evidence>
<feature type="region of interest" description="Disordered" evidence="1">
    <location>
        <begin position="52"/>
        <end position="77"/>
    </location>
</feature>
<dbReference type="AlphaFoldDB" id="H0EV22"/>
<comment type="caution">
    <text evidence="2">The sequence shown here is derived from an EMBL/GenBank/DDBJ whole genome shotgun (WGS) entry which is preliminary data.</text>
</comment>
<evidence type="ECO:0000313" key="2">
    <source>
        <dbReference type="EMBL" id="EHK97604.1"/>
    </source>
</evidence>
<organism evidence="2 3">
    <name type="scientific">Glarea lozoyensis (strain ATCC 74030 / MF5533)</name>
    <dbReference type="NCBI Taxonomy" id="1104152"/>
    <lineage>
        <taxon>Eukaryota</taxon>
        <taxon>Fungi</taxon>
        <taxon>Dikarya</taxon>
        <taxon>Ascomycota</taxon>
        <taxon>Pezizomycotina</taxon>
        <taxon>Leotiomycetes</taxon>
        <taxon>Helotiales</taxon>
        <taxon>Helotiaceae</taxon>
        <taxon>Glarea</taxon>
    </lineage>
</organism>
<reference evidence="2 3" key="1">
    <citation type="journal article" date="2012" name="Eukaryot. Cell">
        <title>Genome sequence of the fungus Glarea lozoyensis: the first genome sequence of a species from the Helotiaceae family.</title>
        <authorList>
            <person name="Youssar L."/>
            <person name="Gruening B.A."/>
            <person name="Erxleben A."/>
            <person name="Guenther S."/>
            <person name="Huettel W."/>
        </authorList>
    </citation>
    <scope>NUCLEOTIDE SEQUENCE [LARGE SCALE GENOMIC DNA]</scope>
    <source>
        <strain evidence="3">ATCC 74030 / MF5533</strain>
    </source>
</reference>
<evidence type="ECO:0000256" key="1">
    <source>
        <dbReference type="SAM" id="MobiDB-lite"/>
    </source>
</evidence>
<gene>
    <name evidence="2" type="ORF">M7I_6614</name>
</gene>
<dbReference type="EMBL" id="AGUE01000185">
    <property type="protein sequence ID" value="EHK97604.1"/>
    <property type="molecule type" value="Genomic_DNA"/>
</dbReference>
<protein>
    <submittedName>
        <fullName evidence="2">Uncharacterized protein</fullName>
    </submittedName>
</protein>
<proteinExistence type="predicted"/>
<dbReference type="Proteomes" id="UP000005446">
    <property type="component" value="Unassembled WGS sequence"/>
</dbReference>
<name>H0EV22_GLAL7</name>
<accession>H0EV22</accession>
<sequence>MSISSETPGSAVGVSTATGLEFLHNGSSISRSHEFKRVRILGRERLEPESLEATGFRLTRSGTEENNEFPELPPETISDGLFYASPKTFGAARGRTN</sequence>
<dbReference type="InParanoid" id="H0EV22"/>
<keyword evidence="3" id="KW-1185">Reference proteome</keyword>
<dbReference type="HOGENOM" id="CLU_2346888_0_0_1"/>